<dbReference type="Pfam" id="PF07714">
    <property type="entry name" value="PK_Tyr_Ser-Thr"/>
    <property type="match status" value="1"/>
</dbReference>
<dbReference type="GO" id="GO:0005524">
    <property type="term" value="F:ATP binding"/>
    <property type="evidence" value="ECO:0007669"/>
    <property type="project" value="InterPro"/>
</dbReference>
<feature type="domain" description="Protein kinase" evidence="2">
    <location>
        <begin position="80"/>
        <end position="350"/>
    </location>
</feature>
<dbReference type="PROSITE" id="PS00108">
    <property type="entry name" value="PROTEIN_KINASE_ST"/>
    <property type="match status" value="1"/>
</dbReference>
<dbReference type="GO" id="GO:0004674">
    <property type="term" value="F:protein serine/threonine kinase activity"/>
    <property type="evidence" value="ECO:0007669"/>
    <property type="project" value="TreeGrafter"/>
</dbReference>
<dbReference type="InterPro" id="IPR000719">
    <property type="entry name" value="Prot_kinase_dom"/>
</dbReference>
<dbReference type="SMART" id="SM00220">
    <property type="entry name" value="S_TKc"/>
    <property type="match status" value="1"/>
</dbReference>
<dbReference type="AlphaFoldDB" id="A0A9P7RWK0"/>
<dbReference type="InterPro" id="IPR008271">
    <property type="entry name" value="Ser/Thr_kinase_AS"/>
</dbReference>
<dbReference type="EMBL" id="CM032186">
    <property type="protein sequence ID" value="KAG7091121.1"/>
    <property type="molecule type" value="Genomic_DNA"/>
</dbReference>
<feature type="compositionally biased region" description="Polar residues" evidence="1">
    <location>
        <begin position="593"/>
        <end position="602"/>
    </location>
</feature>
<dbReference type="InterPro" id="IPR051681">
    <property type="entry name" value="Ser/Thr_Kinases-Pseudokinases"/>
</dbReference>
<protein>
    <recommendedName>
        <fullName evidence="2">Protein kinase domain-containing protein</fullName>
    </recommendedName>
</protein>
<dbReference type="OrthoDB" id="122279at2759"/>
<evidence type="ECO:0000313" key="4">
    <source>
        <dbReference type="Proteomes" id="UP001049176"/>
    </source>
</evidence>
<proteinExistence type="predicted"/>
<gene>
    <name evidence="3" type="ORF">E1B28_010175</name>
</gene>
<dbReference type="PANTHER" id="PTHR44329:SF214">
    <property type="entry name" value="PROTEIN KINASE DOMAIN-CONTAINING PROTEIN"/>
    <property type="match status" value="1"/>
</dbReference>
<dbReference type="GeneID" id="66079251"/>
<accession>A0A9P7RWK0</accession>
<dbReference type="InterPro" id="IPR011009">
    <property type="entry name" value="Kinase-like_dom_sf"/>
</dbReference>
<evidence type="ECO:0000313" key="3">
    <source>
        <dbReference type="EMBL" id="KAG7091121.1"/>
    </source>
</evidence>
<name>A0A9P7RWK0_9AGAR</name>
<dbReference type="Proteomes" id="UP001049176">
    <property type="component" value="Chromosome 6"/>
</dbReference>
<dbReference type="Gene3D" id="1.10.510.10">
    <property type="entry name" value="Transferase(Phosphotransferase) domain 1"/>
    <property type="match status" value="1"/>
</dbReference>
<evidence type="ECO:0000259" key="2">
    <source>
        <dbReference type="PROSITE" id="PS50011"/>
    </source>
</evidence>
<organism evidence="3 4">
    <name type="scientific">Marasmius oreades</name>
    <name type="common">fairy-ring Marasmius</name>
    <dbReference type="NCBI Taxonomy" id="181124"/>
    <lineage>
        <taxon>Eukaryota</taxon>
        <taxon>Fungi</taxon>
        <taxon>Dikarya</taxon>
        <taxon>Basidiomycota</taxon>
        <taxon>Agaricomycotina</taxon>
        <taxon>Agaricomycetes</taxon>
        <taxon>Agaricomycetidae</taxon>
        <taxon>Agaricales</taxon>
        <taxon>Marasmiineae</taxon>
        <taxon>Marasmiaceae</taxon>
        <taxon>Marasmius</taxon>
    </lineage>
</organism>
<dbReference type="SUPFAM" id="SSF56112">
    <property type="entry name" value="Protein kinase-like (PK-like)"/>
    <property type="match status" value="1"/>
</dbReference>
<feature type="region of interest" description="Disordered" evidence="1">
    <location>
        <begin position="577"/>
        <end position="602"/>
    </location>
</feature>
<dbReference type="KEGG" id="more:E1B28_010175"/>
<dbReference type="PANTHER" id="PTHR44329">
    <property type="entry name" value="SERINE/THREONINE-PROTEIN KINASE TNNI3K-RELATED"/>
    <property type="match status" value="1"/>
</dbReference>
<comment type="caution">
    <text evidence="3">The sequence shown here is derived from an EMBL/GenBank/DDBJ whole genome shotgun (WGS) entry which is preliminary data.</text>
</comment>
<feature type="compositionally biased region" description="Polar residues" evidence="1">
    <location>
        <begin position="492"/>
        <end position="505"/>
    </location>
</feature>
<dbReference type="RefSeq" id="XP_043007591.1">
    <property type="nucleotide sequence ID" value="XM_043155127.1"/>
</dbReference>
<reference evidence="3" key="1">
    <citation type="journal article" date="2021" name="Genome Biol. Evol.">
        <title>The assembled and annotated genome of the fairy-ring fungus Marasmius oreades.</title>
        <authorList>
            <person name="Hiltunen M."/>
            <person name="Ament-Velasquez S.L."/>
            <person name="Johannesson H."/>
        </authorList>
    </citation>
    <scope>NUCLEOTIDE SEQUENCE</scope>
    <source>
        <strain evidence="3">03SP1</strain>
    </source>
</reference>
<dbReference type="PROSITE" id="PS50011">
    <property type="entry name" value="PROTEIN_KINASE_DOM"/>
    <property type="match status" value="1"/>
</dbReference>
<keyword evidence="4" id="KW-1185">Reference proteome</keyword>
<sequence length="602" mass="66929">MDIDKYLCRLEAIFQDKSQYRRLLAQTGEVAQSLLDFLQLLIDCPSVSNGFRSTLCSTMICLSKNSGLHPRCLVIENVRQVGDHPVAGGGFGDVWRGYFDGPHSQPRLVCLKVLRTFESTDVERMSEQYTREALLWRQLKHPNVLPFMGLYYLDASRRRLCLVCPWMENGNLVQYLKANDNVDRILLLYDVSSGMTYLHENKIVHGDLKAVNIVVTSEGRACITDFGLSRIADSSVLTNTNPTSHSGGTVRWLAPELLIGGQRSSKESDMYAFGCLCYEIFTGFIPFYELSNDGSVVFQVLVQGARPRRPEALHVVVPDAIWWLMDSCWHALPSARPTAEATLSTLTSIVPRQTVSPASDWDETLVTDLWENVGRPHLLPSTDLLGIEMVLSRLAADTELRSLSAPAVIEHPDEDVQVPLSGETRYFGKFVDESCTRIPLQRSPLLMASPEMAFLSQRPTDALARPHWAGDNYDHIETGVLWDTETWGGDFSSSAVRPRTPSLTYSSSSSSVNGTSPPATPSIAAREIGSTRYRLNKDATAFIPGFSLRTRTMSRIVVKRPDGSEVDLEKLKNCGPPGLVIPSRKTVRMQRPMPNSQGSKDG</sequence>
<evidence type="ECO:0000256" key="1">
    <source>
        <dbReference type="SAM" id="MobiDB-lite"/>
    </source>
</evidence>
<dbReference type="PRINTS" id="PR00109">
    <property type="entry name" value="TYRKINASE"/>
</dbReference>
<feature type="region of interest" description="Disordered" evidence="1">
    <location>
        <begin position="492"/>
        <end position="522"/>
    </location>
</feature>
<dbReference type="InterPro" id="IPR001245">
    <property type="entry name" value="Ser-Thr/Tyr_kinase_cat_dom"/>
</dbReference>